<dbReference type="Proteomes" id="UP000661507">
    <property type="component" value="Unassembled WGS sequence"/>
</dbReference>
<comment type="caution">
    <text evidence="3">The sequence shown here is derived from an EMBL/GenBank/DDBJ whole genome shotgun (WGS) entry which is preliminary data.</text>
</comment>
<accession>A0A917KLJ4</accession>
<sequence length="100" mass="10597">MRWMMALLLLIPALPAAAQGPPACTAEIEGQTACMARKLCECRFERGGQLTGRADRFVWDCGVMRPLCPPDPATSQGGGPSPPIGVWLQPQIGGVPGPLR</sequence>
<organism evidence="3 4">
    <name type="scientific">Neoroseomonas lacus</name>
    <dbReference type="NCBI Taxonomy" id="287609"/>
    <lineage>
        <taxon>Bacteria</taxon>
        <taxon>Pseudomonadati</taxon>
        <taxon>Pseudomonadota</taxon>
        <taxon>Alphaproteobacteria</taxon>
        <taxon>Acetobacterales</taxon>
        <taxon>Acetobacteraceae</taxon>
        <taxon>Neoroseomonas</taxon>
    </lineage>
</organism>
<reference evidence="3" key="1">
    <citation type="journal article" date="2014" name="Int. J. Syst. Evol. Microbiol.">
        <title>Complete genome sequence of Corynebacterium casei LMG S-19264T (=DSM 44701T), isolated from a smear-ripened cheese.</title>
        <authorList>
            <consortium name="US DOE Joint Genome Institute (JGI-PGF)"/>
            <person name="Walter F."/>
            <person name="Albersmeier A."/>
            <person name="Kalinowski J."/>
            <person name="Ruckert C."/>
        </authorList>
    </citation>
    <scope>NUCLEOTIDE SEQUENCE</scope>
    <source>
        <strain evidence="3">CGMCC 1.3617</strain>
    </source>
</reference>
<evidence type="ECO:0000256" key="1">
    <source>
        <dbReference type="SAM" id="MobiDB-lite"/>
    </source>
</evidence>
<keyword evidence="2" id="KW-0732">Signal</keyword>
<protein>
    <submittedName>
        <fullName evidence="3">Uncharacterized protein</fullName>
    </submittedName>
</protein>
<feature type="chain" id="PRO_5036789946" evidence="2">
    <location>
        <begin position="19"/>
        <end position="100"/>
    </location>
</feature>
<evidence type="ECO:0000313" key="3">
    <source>
        <dbReference type="EMBL" id="GGJ19390.1"/>
    </source>
</evidence>
<gene>
    <name evidence="3" type="ORF">GCM10011320_28390</name>
</gene>
<proteinExistence type="predicted"/>
<evidence type="ECO:0000313" key="4">
    <source>
        <dbReference type="Proteomes" id="UP000661507"/>
    </source>
</evidence>
<name>A0A917KLJ4_9PROT</name>
<dbReference type="AlphaFoldDB" id="A0A917KLJ4"/>
<dbReference type="RefSeq" id="WP_188967705.1">
    <property type="nucleotide sequence ID" value="NZ_BMKW01000006.1"/>
</dbReference>
<reference evidence="3" key="2">
    <citation type="submission" date="2020-09" db="EMBL/GenBank/DDBJ databases">
        <authorList>
            <person name="Sun Q."/>
            <person name="Zhou Y."/>
        </authorList>
    </citation>
    <scope>NUCLEOTIDE SEQUENCE</scope>
    <source>
        <strain evidence="3">CGMCC 1.3617</strain>
    </source>
</reference>
<dbReference type="EMBL" id="BMKW01000006">
    <property type="protein sequence ID" value="GGJ19390.1"/>
    <property type="molecule type" value="Genomic_DNA"/>
</dbReference>
<keyword evidence="4" id="KW-1185">Reference proteome</keyword>
<feature type="signal peptide" evidence="2">
    <location>
        <begin position="1"/>
        <end position="18"/>
    </location>
</feature>
<evidence type="ECO:0000256" key="2">
    <source>
        <dbReference type="SAM" id="SignalP"/>
    </source>
</evidence>
<feature type="region of interest" description="Disordered" evidence="1">
    <location>
        <begin position="71"/>
        <end position="100"/>
    </location>
</feature>